<protein>
    <submittedName>
        <fullName evidence="2">Uncharacterized protein</fullName>
    </submittedName>
</protein>
<evidence type="ECO:0000313" key="3">
    <source>
        <dbReference type="Proteomes" id="UP000198701"/>
    </source>
</evidence>
<feature type="transmembrane region" description="Helical" evidence="1">
    <location>
        <begin position="85"/>
        <end position="110"/>
    </location>
</feature>
<keyword evidence="1" id="KW-0812">Transmembrane</keyword>
<sequence length="166" mass="17203">MKRSSPTPLIALWLLGSVVGFLLEVTAAASGAPILLPPPSMAATLAVIGIIVVVLAWPIRQATKATKATKGTVKRRVDPFRAMRVAVLAKSSSFSGSLFLGGGLGVLLYVLTRTVVPNLSSLWLAIGTTVGAAILLAGGLVAEHFCTLPPDKPEDERQEEAGGLHA</sequence>
<reference evidence="2 3" key="1">
    <citation type="submission" date="2016-10" db="EMBL/GenBank/DDBJ databases">
        <authorList>
            <person name="de Groot N.N."/>
        </authorList>
    </citation>
    <scope>NUCLEOTIDE SEQUENCE [LARGE SCALE GENOMIC DNA]</scope>
    <source>
        <strain evidence="2 3">CGMCC 1.5382</strain>
    </source>
</reference>
<keyword evidence="3" id="KW-1185">Reference proteome</keyword>
<gene>
    <name evidence="2" type="ORF">SAMN05216282_10932</name>
</gene>
<name>A0A1G9DGG9_9MICO</name>
<dbReference type="Pfam" id="PF11377">
    <property type="entry name" value="DUF3180"/>
    <property type="match status" value="1"/>
</dbReference>
<feature type="transmembrane region" description="Helical" evidence="1">
    <location>
        <begin position="41"/>
        <end position="59"/>
    </location>
</feature>
<dbReference type="AlphaFoldDB" id="A0A1G9DGG9"/>
<dbReference type="RefSeq" id="WP_092323472.1">
    <property type="nucleotide sequence ID" value="NZ_FNFU01000009.1"/>
</dbReference>
<dbReference type="EMBL" id="FNFU01000009">
    <property type="protein sequence ID" value="SDK62977.1"/>
    <property type="molecule type" value="Genomic_DNA"/>
</dbReference>
<keyword evidence="1" id="KW-0472">Membrane</keyword>
<dbReference type="Proteomes" id="UP000198701">
    <property type="component" value="Unassembled WGS sequence"/>
</dbReference>
<keyword evidence="1" id="KW-1133">Transmembrane helix</keyword>
<dbReference type="OrthoDB" id="5125751at2"/>
<feature type="transmembrane region" description="Helical" evidence="1">
    <location>
        <begin position="122"/>
        <end position="142"/>
    </location>
</feature>
<dbReference type="STRING" id="386301.SAMN05216282_10932"/>
<proteinExistence type="predicted"/>
<evidence type="ECO:0000256" key="1">
    <source>
        <dbReference type="SAM" id="Phobius"/>
    </source>
</evidence>
<evidence type="ECO:0000313" key="2">
    <source>
        <dbReference type="EMBL" id="SDK62977.1"/>
    </source>
</evidence>
<accession>A0A1G9DGG9</accession>
<dbReference type="InterPro" id="IPR021517">
    <property type="entry name" value="DUF3180"/>
</dbReference>
<organism evidence="2 3">
    <name type="scientific">Cryobacterium psychrotolerans</name>
    <dbReference type="NCBI Taxonomy" id="386301"/>
    <lineage>
        <taxon>Bacteria</taxon>
        <taxon>Bacillati</taxon>
        <taxon>Actinomycetota</taxon>
        <taxon>Actinomycetes</taxon>
        <taxon>Micrococcales</taxon>
        <taxon>Microbacteriaceae</taxon>
        <taxon>Cryobacterium</taxon>
    </lineage>
</organism>